<keyword evidence="1" id="KW-1133">Transmembrane helix</keyword>
<dbReference type="AlphaFoldDB" id="A0A1J1LCX9"/>
<reference evidence="3" key="1">
    <citation type="submission" date="2015-10" db="EMBL/GenBank/DDBJ databases">
        <authorList>
            <person name="Regsiter A."/>
            <person name="william w."/>
        </authorList>
    </citation>
    <scope>NUCLEOTIDE SEQUENCE [LARGE SCALE GENOMIC DNA]</scope>
</reference>
<keyword evidence="1" id="KW-0812">Transmembrane</keyword>
<dbReference type="Proteomes" id="UP000184315">
    <property type="component" value="Unassembled WGS sequence"/>
</dbReference>
<keyword evidence="1" id="KW-0472">Membrane</keyword>
<accession>A0A1J1LCX9</accession>
<sequence length="81" mass="9358">MQECNGFGCPWIQNRHDENHWVCLRCGKERYISRRNDAVDVLIVVSAIALIFVLILNSKSSQSSVQTIPESYIIETYDINR</sequence>
<gene>
    <name evidence="2" type="ORF">PL9214290045</name>
</gene>
<dbReference type="STRING" id="671072.PL9214290045"/>
<proteinExistence type="predicted"/>
<evidence type="ECO:0000313" key="3">
    <source>
        <dbReference type="Proteomes" id="UP000184315"/>
    </source>
</evidence>
<name>A0A1J1LCX9_9CYAN</name>
<keyword evidence="3" id="KW-1185">Reference proteome</keyword>
<dbReference type="OrthoDB" id="468435at2"/>
<feature type="transmembrane region" description="Helical" evidence="1">
    <location>
        <begin position="38"/>
        <end position="56"/>
    </location>
</feature>
<evidence type="ECO:0000256" key="1">
    <source>
        <dbReference type="SAM" id="Phobius"/>
    </source>
</evidence>
<protein>
    <submittedName>
        <fullName evidence="2">Uncharacterized protein</fullName>
    </submittedName>
</protein>
<dbReference type="RefSeq" id="WP_072717458.1">
    <property type="nucleotide sequence ID" value="NZ_LN889782.1"/>
</dbReference>
<organism evidence="2 3">
    <name type="scientific">Planktothrix tepida PCC 9214</name>
    <dbReference type="NCBI Taxonomy" id="671072"/>
    <lineage>
        <taxon>Bacteria</taxon>
        <taxon>Bacillati</taxon>
        <taxon>Cyanobacteriota</taxon>
        <taxon>Cyanophyceae</taxon>
        <taxon>Oscillatoriophycideae</taxon>
        <taxon>Oscillatoriales</taxon>
        <taxon>Microcoleaceae</taxon>
        <taxon>Planktothrix</taxon>
    </lineage>
</organism>
<dbReference type="EMBL" id="CZDF01000132">
    <property type="protein sequence ID" value="CUR30455.1"/>
    <property type="molecule type" value="Genomic_DNA"/>
</dbReference>
<evidence type="ECO:0000313" key="2">
    <source>
        <dbReference type="EMBL" id="CUR30455.1"/>
    </source>
</evidence>